<accession>A0ABT1AVX7</accession>
<reference evidence="15 16" key="1">
    <citation type="submission" date="2022-06" db="EMBL/GenBank/DDBJ databases">
        <authorList>
            <person name="Xuan X."/>
        </authorList>
    </citation>
    <scope>NUCLEOTIDE SEQUENCE [LARGE SCALE GENOMIC DNA]</scope>
    <source>
        <strain evidence="15 16">2V75</strain>
    </source>
</reference>
<evidence type="ECO:0000313" key="15">
    <source>
        <dbReference type="EMBL" id="MCO5723503.1"/>
    </source>
</evidence>
<evidence type="ECO:0000256" key="5">
    <source>
        <dbReference type="ARBA" id="ARBA00022490"/>
    </source>
</evidence>
<keyword evidence="7" id="KW-0012">Acyltransferase</keyword>
<keyword evidence="5" id="KW-0963">Cytoplasm</keyword>
<dbReference type="InterPro" id="IPR014031">
    <property type="entry name" value="Ketoacyl_synth_C"/>
</dbReference>
<dbReference type="Pfam" id="PF02801">
    <property type="entry name" value="Ketoacyl-synt_C"/>
    <property type="match status" value="1"/>
</dbReference>
<dbReference type="Pfam" id="PF00109">
    <property type="entry name" value="ketoacyl-synt"/>
    <property type="match status" value="1"/>
</dbReference>
<dbReference type="Proteomes" id="UP001206312">
    <property type="component" value="Unassembled WGS sequence"/>
</dbReference>
<organism evidence="15 16">
    <name type="scientific">Robiginitalea marina</name>
    <dbReference type="NCBI Taxonomy" id="2954105"/>
    <lineage>
        <taxon>Bacteria</taxon>
        <taxon>Pseudomonadati</taxon>
        <taxon>Bacteroidota</taxon>
        <taxon>Flavobacteriia</taxon>
        <taxon>Flavobacteriales</taxon>
        <taxon>Flavobacteriaceae</taxon>
        <taxon>Robiginitalea</taxon>
    </lineage>
</organism>
<comment type="similarity">
    <text evidence="2 13">Belongs to the thiolase-like superfamily. Beta-ketoacyl-ACP synthases family.</text>
</comment>
<comment type="catalytic activity">
    <reaction evidence="11">
        <text>(3Z)-decenoyl-[ACP] + malonyl-[ACP] + H(+) = 3-oxo-(5Z)-dodecenoyl-[ACP] + holo-[ACP] + CO2</text>
        <dbReference type="Rhea" id="RHEA:54940"/>
        <dbReference type="Rhea" id="RHEA-COMP:9623"/>
        <dbReference type="Rhea" id="RHEA-COMP:9685"/>
        <dbReference type="Rhea" id="RHEA-COMP:9927"/>
        <dbReference type="Rhea" id="RHEA-COMP:14042"/>
        <dbReference type="ChEBI" id="CHEBI:15378"/>
        <dbReference type="ChEBI" id="CHEBI:16526"/>
        <dbReference type="ChEBI" id="CHEBI:64479"/>
        <dbReference type="ChEBI" id="CHEBI:78449"/>
        <dbReference type="ChEBI" id="CHEBI:78798"/>
        <dbReference type="ChEBI" id="CHEBI:138410"/>
    </reaction>
    <physiologicalReaction direction="left-to-right" evidence="11">
        <dbReference type="Rhea" id="RHEA:54941"/>
    </physiologicalReaction>
</comment>
<name>A0ABT1AVX7_9FLAO</name>
<dbReference type="PANTHER" id="PTHR11712:SF306">
    <property type="entry name" value="3-OXOACYL-[ACYL-CARRIER-PROTEIN] SYNTHASE 1"/>
    <property type="match status" value="1"/>
</dbReference>
<dbReference type="Gene3D" id="3.40.47.10">
    <property type="match status" value="2"/>
</dbReference>
<evidence type="ECO:0000256" key="1">
    <source>
        <dbReference type="ARBA" id="ARBA00004496"/>
    </source>
</evidence>
<evidence type="ECO:0000256" key="13">
    <source>
        <dbReference type="RuleBase" id="RU003694"/>
    </source>
</evidence>
<dbReference type="PANTHER" id="PTHR11712">
    <property type="entry name" value="POLYKETIDE SYNTHASE-RELATED"/>
    <property type="match status" value="1"/>
</dbReference>
<comment type="subcellular location">
    <subcellularLocation>
        <location evidence="1">Cytoplasm</location>
    </subcellularLocation>
</comment>
<evidence type="ECO:0000256" key="8">
    <source>
        <dbReference type="ARBA" id="ARBA00039450"/>
    </source>
</evidence>
<evidence type="ECO:0000313" key="16">
    <source>
        <dbReference type="Proteomes" id="UP001206312"/>
    </source>
</evidence>
<evidence type="ECO:0000259" key="14">
    <source>
        <dbReference type="PROSITE" id="PS52004"/>
    </source>
</evidence>
<evidence type="ECO:0000256" key="7">
    <source>
        <dbReference type="ARBA" id="ARBA00023315"/>
    </source>
</evidence>
<proteinExistence type="inferred from homology"/>
<dbReference type="InterPro" id="IPR014030">
    <property type="entry name" value="Ketoacyl_synth_N"/>
</dbReference>
<evidence type="ECO:0000256" key="2">
    <source>
        <dbReference type="ARBA" id="ARBA00008467"/>
    </source>
</evidence>
<dbReference type="PROSITE" id="PS52004">
    <property type="entry name" value="KS3_2"/>
    <property type="match status" value="1"/>
</dbReference>
<comment type="caution">
    <text evidence="15">The sequence shown here is derived from an EMBL/GenBank/DDBJ whole genome shotgun (WGS) entry which is preliminary data.</text>
</comment>
<gene>
    <name evidence="15" type="ORF">NG653_01460</name>
</gene>
<dbReference type="EC" id="2.3.1.41" evidence="4"/>
<evidence type="ECO:0000256" key="10">
    <source>
        <dbReference type="ARBA" id="ARBA00042143"/>
    </source>
</evidence>
<dbReference type="EMBL" id="JAMXIB010000001">
    <property type="protein sequence ID" value="MCO5723503.1"/>
    <property type="molecule type" value="Genomic_DNA"/>
</dbReference>
<comment type="subunit">
    <text evidence="3">Homodimer.</text>
</comment>
<sequence>MSRRVVVTGMGICAPNGCDLDRFGQAMSLGVSGIRRLPELERLGFRCQVAGQPELSEDIINQYFNKVELKSFNSTGLTYGVIAGMQAWHDAGLEVPSPEAPDWDSGIVFGTGVLGSDKFRESILLVDQGQVRRVGSSAVSQTMASGISAFLGGKLGCGNQVTANSSACSTGTEAVLMGLERIRQGGAERMLAGSASDCGPYVWSGFDSMRIVPSGFNEHPEKASRPLSASAAGFVPSGGAGALLLESLESARSRKARIYAEVLGGSANSGGHRNGGSMTAANSEGVQRCIRGALADAGIEPGQVDLINGHLTATAADPAEIRNWTEALGRQGREFPYINSFKDVLGHGLAASGSMEIVAALLQFGVNLVFGNRNAEDLHPEILKLVDPSRVPGQNVDYAPQYLAKASFGFGDVNACIIFKRFNPEAL</sequence>
<evidence type="ECO:0000256" key="11">
    <source>
        <dbReference type="ARBA" id="ARBA00048121"/>
    </source>
</evidence>
<keyword evidence="6 13" id="KW-0808">Transferase</keyword>
<evidence type="ECO:0000256" key="9">
    <source>
        <dbReference type="ARBA" id="ARBA00041620"/>
    </source>
</evidence>
<dbReference type="InterPro" id="IPR016039">
    <property type="entry name" value="Thiolase-like"/>
</dbReference>
<feature type="domain" description="Ketosynthase family 3 (KS3)" evidence="14">
    <location>
        <begin position="2"/>
        <end position="421"/>
    </location>
</feature>
<dbReference type="InterPro" id="IPR020841">
    <property type="entry name" value="PKS_Beta-ketoAc_synthase_dom"/>
</dbReference>
<dbReference type="SMART" id="SM00825">
    <property type="entry name" value="PKS_KS"/>
    <property type="match status" value="1"/>
</dbReference>
<evidence type="ECO:0000256" key="12">
    <source>
        <dbReference type="ARBA" id="ARBA00048506"/>
    </source>
</evidence>
<evidence type="ECO:0000256" key="3">
    <source>
        <dbReference type="ARBA" id="ARBA00011738"/>
    </source>
</evidence>
<evidence type="ECO:0000256" key="6">
    <source>
        <dbReference type="ARBA" id="ARBA00022679"/>
    </source>
</evidence>
<dbReference type="CDD" id="cd00834">
    <property type="entry name" value="KAS_I_II"/>
    <property type="match status" value="1"/>
</dbReference>
<dbReference type="RefSeq" id="WP_252739878.1">
    <property type="nucleotide sequence ID" value="NZ_JAMXIB010000001.1"/>
</dbReference>
<protein>
    <recommendedName>
        <fullName evidence="8">3-oxoacyl-[acyl-carrier-protein] synthase 1</fullName>
        <ecNumber evidence="4">2.3.1.41</ecNumber>
    </recommendedName>
    <alternativeName>
        <fullName evidence="9">3-oxoacyl-[acyl-carrier-protein] synthase I</fullName>
    </alternativeName>
    <alternativeName>
        <fullName evidence="10">Beta-ketoacyl-ACP synthase I</fullName>
    </alternativeName>
</protein>
<dbReference type="SUPFAM" id="SSF53901">
    <property type="entry name" value="Thiolase-like"/>
    <property type="match status" value="2"/>
</dbReference>
<evidence type="ECO:0000256" key="4">
    <source>
        <dbReference type="ARBA" id="ARBA00013191"/>
    </source>
</evidence>
<dbReference type="InterPro" id="IPR000794">
    <property type="entry name" value="Beta-ketoacyl_synthase"/>
</dbReference>
<keyword evidence="16" id="KW-1185">Reference proteome</keyword>
<comment type="catalytic activity">
    <reaction evidence="12">
        <text>a fatty acyl-[ACP] + malonyl-[ACP] + H(+) = a 3-oxoacyl-[ACP] + holo-[ACP] + CO2</text>
        <dbReference type="Rhea" id="RHEA:22836"/>
        <dbReference type="Rhea" id="RHEA-COMP:9623"/>
        <dbReference type="Rhea" id="RHEA-COMP:9685"/>
        <dbReference type="Rhea" id="RHEA-COMP:9916"/>
        <dbReference type="Rhea" id="RHEA-COMP:14125"/>
        <dbReference type="ChEBI" id="CHEBI:15378"/>
        <dbReference type="ChEBI" id="CHEBI:16526"/>
        <dbReference type="ChEBI" id="CHEBI:64479"/>
        <dbReference type="ChEBI" id="CHEBI:78449"/>
        <dbReference type="ChEBI" id="CHEBI:78776"/>
        <dbReference type="ChEBI" id="CHEBI:138651"/>
        <dbReference type="EC" id="2.3.1.41"/>
    </reaction>
    <physiologicalReaction direction="left-to-right" evidence="12">
        <dbReference type="Rhea" id="RHEA:22837"/>
    </physiologicalReaction>
</comment>